<reference evidence="2 3" key="1">
    <citation type="submission" date="2016-04" db="EMBL/GenBank/DDBJ databases">
        <title>Draft genome sequence of Janthinobacterium psychrotolerans sp. nov., isolated from freshwater sediments in Denmark.</title>
        <authorList>
            <person name="Gong X."/>
            <person name="Skrivergaard S."/>
            <person name="Korsgaard B.S."/>
            <person name="Schreiber L."/>
            <person name="Marshall I.P."/>
            <person name="Finster K."/>
            <person name="Schramm A."/>
        </authorList>
    </citation>
    <scope>NUCLEOTIDE SEQUENCE [LARGE SCALE GENOMIC DNA]</scope>
    <source>
        <strain evidence="2 3">S3-2</strain>
    </source>
</reference>
<dbReference type="RefSeq" id="WP_065309905.1">
    <property type="nucleotide sequence ID" value="NZ_LOCQ01000060.1"/>
</dbReference>
<accession>A0A1A7BY75</accession>
<name>A0A1A7BY75_9BURK</name>
<dbReference type="Proteomes" id="UP000092713">
    <property type="component" value="Unassembled WGS sequence"/>
</dbReference>
<dbReference type="OrthoDB" id="5298642at2"/>
<dbReference type="Pfam" id="PF00899">
    <property type="entry name" value="ThiF"/>
    <property type="match status" value="1"/>
</dbReference>
<evidence type="ECO:0000313" key="2">
    <source>
        <dbReference type="EMBL" id="OBV37694.1"/>
    </source>
</evidence>
<dbReference type="NCBIfam" id="TIGR03736">
    <property type="entry name" value="PRTRC_ThiF"/>
    <property type="match status" value="1"/>
</dbReference>
<evidence type="ECO:0000313" key="3">
    <source>
        <dbReference type="Proteomes" id="UP000092713"/>
    </source>
</evidence>
<protein>
    <submittedName>
        <fullName evidence="2">PRTRC system ThiF family protein</fullName>
    </submittedName>
</protein>
<proteinExistence type="predicted"/>
<comment type="caution">
    <text evidence="2">The sequence shown here is derived from an EMBL/GenBank/DDBJ whole genome shotgun (WGS) entry which is preliminary data.</text>
</comment>
<keyword evidence="3" id="KW-1185">Reference proteome</keyword>
<feature type="domain" description="THIF-type NAD/FAD binding fold" evidence="1">
    <location>
        <begin position="15"/>
        <end position="125"/>
    </location>
</feature>
<dbReference type="InterPro" id="IPR000594">
    <property type="entry name" value="ThiF_NAD_FAD-bd"/>
</dbReference>
<dbReference type="InterPro" id="IPR035985">
    <property type="entry name" value="Ubiquitin-activating_enz"/>
</dbReference>
<dbReference type="AlphaFoldDB" id="A0A1A7BY75"/>
<gene>
    <name evidence="2" type="ORF">ASR47_1003358</name>
</gene>
<dbReference type="PATRIC" id="fig|1747903.4.peg.1221"/>
<dbReference type="GO" id="GO:0008641">
    <property type="term" value="F:ubiquitin-like modifier activating enzyme activity"/>
    <property type="evidence" value="ECO:0007669"/>
    <property type="project" value="InterPro"/>
</dbReference>
<organism evidence="2 3">
    <name type="scientific">Janthinobacterium psychrotolerans</name>
    <dbReference type="NCBI Taxonomy" id="1747903"/>
    <lineage>
        <taxon>Bacteria</taxon>
        <taxon>Pseudomonadati</taxon>
        <taxon>Pseudomonadota</taxon>
        <taxon>Betaproteobacteria</taxon>
        <taxon>Burkholderiales</taxon>
        <taxon>Oxalobacteraceae</taxon>
        <taxon>Janthinobacterium</taxon>
    </lineage>
</organism>
<sequence>MPHITPARFLDRVVTIALIGCGGNGSQMLTGLARLNHALCALGHPGLHVCAFDPDTVSEANMGRQLFGAFDVGSSKAHVLVNRINAFFGLEWQAHFGRWDTAKVQPDILICCVDSAKSRHEIMRSYGDTRAAYIMDMGNRAADGQVLFGEPDGYGSRVVVPPGSARLPDPYRVLPELVDLTAIEDDTPSCGLAEALERQELFINQAVVTPALSILWEFFRHGRLTWHGAFVNLRTGSMRPLLVKEPAPVPEAAEVEELRVRVMA</sequence>
<dbReference type="Gene3D" id="3.40.50.720">
    <property type="entry name" value="NAD(P)-binding Rossmann-like Domain"/>
    <property type="match status" value="1"/>
</dbReference>
<dbReference type="STRING" id="1747903.ASR47_1003358"/>
<dbReference type="EMBL" id="LOCQ01000060">
    <property type="protein sequence ID" value="OBV37694.1"/>
    <property type="molecule type" value="Genomic_DNA"/>
</dbReference>
<evidence type="ECO:0000259" key="1">
    <source>
        <dbReference type="Pfam" id="PF00899"/>
    </source>
</evidence>
<dbReference type="InterPro" id="IPR022500">
    <property type="entry name" value="PRTRC_ThiF"/>
</dbReference>
<dbReference type="SUPFAM" id="SSF69572">
    <property type="entry name" value="Activating enzymes of the ubiquitin-like proteins"/>
    <property type="match status" value="1"/>
</dbReference>